<keyword evidence="2" id="KW-0560">Oxidoreductase</keyword>
<dbReference type="CDD" id="cd05369">
    <property type="entry name" value="TER_DECR_SDR_a"/>
    <property type="match status" value="1"/>
</dbReference>
<dbReference type="Pfam" id="PF13561">
    <property type="entry name" value="adh_short_C2"/>
    <property type="match status" value="1"/>
</dbReference>
<sequence length="289" mass="30381">MANVYASSVFKPGIFQSKVVFCTGGAGTICRRQTEALVSLGANAAILGRKKEVTEKAAAEIQSLRKGSKVIGISADVRDLKSLQDAVALSVKELGRIDFVICGAAGNFIADFRHLSANAFKTVVDIDLIGSFNTVKAASSELIKNKGSVIFVSATLHYYGVQFQSHVGAAKAGIDALSNALAVELGPFGVRFNCIAPGPIDGTEGLARLLPDGAREQAIKAVPLQRLGSINDIADATVFLFSDAASFITGTVSVVDGGAWQTGQMQALAYPDTVLNSDKLWNKMKKAKL</sequence>
<dbReference type="PANTHER" id="PTHR43296:SF2">
    <property type="entry name" value="PEROXISOMAL 2,4-DIENOYL-COA REDUCTASE [(3E)-ENOYL-COA-PRODUCING]"/>
    <property type="match status" value="1"/>
</dbReference>
<evidence type="ECO:0000256" key="2">
    <source>
        <dbReference type="ARBA" id="ARBA00023002"/>
    </source>
</evidence>
<dbReference type="Proteomes" id="UP001498771">
    <property type="component" value="Unassembled WGS sequence"/>
</dbReference>
<accession>A0ABR1F716</accession>
<evidence type="ECO:0000313" key="6">
    <source>
        <dbReference type="EMBL" id="KAK7205635.1"/>
    </source>
</evidence>
<protein>
    <recommendedName>
        <fullName evidence="3">2,4-dienoyl-CoA reductase [(3E)-enoyl-CoA-producing]</fullName>
        <ecNumber evidence="3">1.3.1.124</ecNumber>
    </recommendedName>
</protein>
<evidence type="ECO:0000256" key="5">
    <source>
        <dbReference type="ARBA" id="ARBA00048340"/>
    </source>
</evidence>
<proteinExistence type="predicted"/>
<dbReference type="InterPro" id="IPR002347">
    <property type="entry name" value="SDR_fam"/>
</dbReference>
<comment type="caution">
    <text evidence="6">The sequence shown here is derived from an EMBL/GenBank/DDBJ whole genome shotgun (WGS) entry which is preliminary data.</text>
</comment>
<dbReference type="GeneID" id="90040169"/>
<dbReference type="RefSeq" id="XP_064768668.1">
    <property type="nucleotide sequence ID" value="XM_064914657.1"/>
</dbReference>
<dbReference type="PRINTS" id="PR00081">
    <property type="entry name" value="GDHRDH"/>
</dbReference>
<dbReference type="PANTHER" id="PTHR43296">
    <property type="entry name" value="PEROXISOMAL 2,4-DIENOYL-COA REDUCTASE"/>
    <property type="match status" value="1"/>
</dbReference>
<dbReference type="Gene3D" id="3.40.50.720">
    <property type="entry name" value="NAD(P)-binding Rossmann-like Domain"/>
    <property type="match status" value="1"/>
</dbReference>
<dbReference type="InterPro" id="IPR036291">
    <property type="entry name" value="NAD(P)-bd_dom_sf"/>
</dbReference>
<dbReference type="InterPro" id="IPR045017">
    <property type="entry name" value="DECR2-like"/>
</dbReference>
<dbReference type="SUPFAM" id="SSF51735">
    <property type="entry name" value="NAD(P)-binding Rossmann-fold domains"/>
    <property type="match status" value="1"/>
</dbReference>
<reference evidence="6 7" key="1">
    <citation type="submission" date="2024-03" db="EMBL/GenBank/DDBJ databases">
        <title>Genome-scale model development and genomic sequencing of the oleaginous clade Lipomyces.</title>
        <authorList>
            <consortium name="Lawrence Berkeley National Laboratory"/>
            <person name="Czajka J.J."/>
            <person name="Han Y."/>
            <person name="Kim J."/>
            <person name="Mondo S.J."/>
            <person name="Hofstad B.A."/>
            <person name="Robles A."/>
            <person name="Haridas S."/>
            <person name="Riley R."/>
            <person name="LaButti K."/>
            <person name="Pangilinan J."/>
            <person name="Andreopoulos W."/>
            <person name="Lipzen A."/>
            <person name="Yan J."/>
            <person name="Wang M."/>
            <person name="Ng V."/>
            <person name="Grigoriev I.V."/>
            <person name="Spatafora J.W."/>
            <person name="Magnuson J.K."/>
            <person name="Baker S.E."/>
            <person name="Pomraning K.R."/>
        </authorList>
    </citation>
    <scope>NUCLEOTIDE SEQUENCE [LARGE SCALE GENOMIC DNA]</scope>
    <source>
        <strain evidence="6 7">Phaff 52-87</strain>
    </source>
</reference>
<evidence type="ECO:0000256" key="1">
    <source>
        <dbReference type="ARBA" id="ARBA00022857"/>
    </source>
</evidence>
<dbReference type="EC" id="1.3.1.124" evidence="3"/>
<dbReference type="EMBL" id="JBBJBU010000005">
    <property type="protein sequence ID" value="KAK7205635.1"/>
    <property type="molecule type" value="Genomic_DNA"/>
</dbReference>
<organism evidence="6 7">
    <name type="scientific">Myxozyma melibiosi</name>
    <dbReference type="NCBI Taxonomy" id="54550"/>
    <lineage>
        <taxon>Eukaryota</taxon>
        <taxon>Fungi</taxon>
        <taxon>Dikarya</taxon>
        <taxon>Ascomycota</taxon>
        <taxon>Saccharomycotina</taxon>
        <taxon>Lipomycetes</taxon>
        <taxon>Lipomycetales</taxon>
        <taxon>Lipomycetaceae</taxon>
        <taxon>Myxozyma</taxon>
    </lineage>
</organism>
<evidence type="ECO:0000256" key="3">
    <source>
        <dbReference type="ARBA" id="ARBA00026117"/>
    </source>
</evidence>
<evidence type="ECO:0000313" key="7">
    <source>
        <dbReference type="Proteomes" id="UP001498771"/>
    </source>
</evidence>
<comment type="catalytic activity">
    <reaction evidence="5">
        <text>a (2E,4Z)-dienoyl-CoA + NADPH + H(+) = a 4,5-saturated-(3E)-enoyl-CoA + NADP(+)</text>
        <dbReference type="Rhea" id="RHEA:61892"/>
        <dbReference type="ChEBI" id="CHEBI:15378"/>
        <dbReference type="ChEBI" id="CHEBI:57783"/>
        <dbReference type="ChEBI" id="CHEBI:58349"/>
        <dbReference type="ChEBI" id="CHEBI:85099"/>
        <dbReference type="ChEBI" id="CHEBI:85493"/>
        <dbReference type="EC" id="1.3.1.124"/>
    </reaction>
</comment>
<keyword evidence="1" id="KW-0521">NADP</keyword>
<keyword evidence="7" id="KW-1185">Reference proteome</keyword>
<evidence type="ECO:0000256" key="4">
    <source>
        <dbReference type="ARBA" id="ARBA00048009"/>
    </source>
</evidence>
<gene>
    <name evidence="6" type="ORF">BZA70DRAFT_299309</name>
</gene>
<name>A0ABR1F716_9ASCO</name>
<comment type="catalytic activity">
    <reaction evidence="4">
        <text>a (2E,4E)-dienoyl-CoA + NADPH + H(+) = a 4,5-saturated-(3E)-enoyl-CoA + NADP(+)</text>
        <dbReference type="Rhea" id="RHEA:45912"/>
        <dbReference type="ChEBI" id="CHEBI:15378"/>
        <dbReference type="ChEBI" id="CHEBI:57783"/>
        <dbReference type="ChEBI" id="CHEBI:58349"/>
        <dbReference type="ChEBI" id="CHEBI:85101"/>
        <dbReference type="ChEBI" id="CHEBI:85493"/>
        <dbReference type="EC" id="1.3.1.124"/>
    </reaction>
</comment>